<keyword evidence="4 8" id="KW-0812">Transmembrane</keyword>
<feature type="domain" description="ABC transmembrane type-1" evidence="9">
    <location>
        <begin position="102"/>
        <end position="298"/>
    </location>
</feature>
<dbReference type="CDD" id="cd06261">
    <property type="entry name" value="TM_PBP2"/>
    <property type="match status" value="1"/>
</dbReference>
<keyword evidence="5 8" id="KW-1133">Transmembrane helix</keyword>
<dbReference type="EMBL" id="SMFU01000007">
    <property type="protein sequence ID" value="TCK08997.1"/>
    <property type="molecule type" value="Genomic_DNA"/>
</dbReference>
<dbReference type="PANTHER" id="PTHR43163">
    <property type="entry name" value="DIPEPTIDE TRANSPORT SYSTEM PERMEASE PROTEIN DPPB-RELATED"/>
    <property type="match status" value="1"/>
</dbReference>
<dbReference type="OrthoDB" id="9805855at2"/>
<feature type="transmembrane region" description="Helical" evidence="8">
    <location>
        <begin position="106"/>
        <end position="126"/>
    </location>
</feature>
<evidence type="ECO:0000256" key="1">
    <source>
        <dbReference type="ARBA" id="ARBA00004651"/>
    </source>
</evidence>
<dbReference type="Pfam" id="PF19300">
    <property type="entry name" value="BPD_transp_1_N"/>
    <property type="match status" value="1"/>
</dbReference>
<dbReference type="SUPFAM" id="SSF161098">
    <property type="entry name" value="MetI-like"/>
    <property type="match status" value="1"/>
</dbReference>
<name>A0A4R1GKN5_9GAMM</name>
<keyword evidence="2 8" id="KW-0813">Transport</keyword>
<proteinExistence type="inferred from homology"/>
<feature type="transmembrane region" description="Helical" evidence="8">
    <location>
        <begin position="179"/>
        <end position="198"/>
    </location>
</feature>
<dbReference type="PROSITE" id="PS50928">
    <property type="entry name" value="ABC_TM1"/>
    <property type="match status" value="1"/>
</dbReference>
<evidence type="ECO:0000256" key="2">
    <source>
        <dbReference type="ARBA" id="ARBA00022448"/>
    </source>
</evidence>
<sequence length="313" mass="33669">MRLRDLLLKRLLQLLAVSWGVGTLTFILMRALPGDMAYRIAAGRYGMDAVDSDAAALVREELGLDQGAWSTYWSWLGDLLQWNLGNSLVSGQPVSESLWHMLGHSLLLAGAGILLAALIAIPLGLASAHHGGWLNRILLTLSTGMRALPVFVIGLLAVVVFALELNLLPVAGFGTPAHLVLPALTLGLSLAAIANRVVHTEAERVFNAPFYEFAQTKGLSAWQAFLRHGVRNMSVPVVAFFGVQLITVVEGVVMIESLFSWPGIGHGLAHAIFARDIPLIQGAALMMGILFVLLNTLVDLACYWLDPRGGQLA</sequence>
<dbReference type="AlphaFoldDB" id="A0A4R1GKN5"/>
<keyword evidence="3" id="KW-1003">Cell membrane</keyword>
<dbReference type="InterPro" id="IPR035906">
    <property type="entry name" value="MetI-like_sf"/>
</dbReference>
<evidence type="ECO:0000259" key="9">
    <source>
        <dbReference type="PROSITE" id="PS50928"/>
    </source>
</evidence>
<dbReference type="InterPro" id="IPR000515">
    <property type="entry name" value="MetI-like"/>
</dbReference>
<evidence type="ECO:0000256" key="6">
    <source>
        <dbReference type="ARBA" id="ARBA00023136"/>
    </source>
</evidence>
<comment type="subcellular location">
    <subcellularLocation>
        <location evidence="1 8">Cell membrane</location>
        <topology evidence="1 8">Multi-pass membrane protein</topology>
    </subcellularLocation>
</comment>
<feature type="transmembrane region" description="Helical" evidence="8">
    <location>
        <begin position="237"/>
        <end position="259"/>
    </location>
</feature>
<evidence type="ECO:0000256" key="7">
    <source>
        <dbReference type="ARBA" id="ARBA00024202"/>
    </source>
</evidence>
<keyword evidence="11" id="KW-1185">Reference proteome</keyword>
<accession>A0A4R1GKN5</accession>
<feature type="transmembrane region" description="Helical" evidence="8">
    <location>
        <begin position="279"/>
        <end position="305"/>
    </location>
</feature>
<dbReference type="Gene3D" id="1.10.3720.10">
    <property type="entry name" value="MetI-like"/>
    <property type="match status" value="1"/>
</dbReference>
<evidence type="ECO:0000256" key="4">
    <source>
        <dbReference type="ARBA" id="ARBA00022692"/>
    </source>
</evidence>
<dbReference type="InterPro" id="IPR045621">
    <property type="entry name" value="BPD_transp_1_N"/>
</dbReference>
<dbReference type="RefSeq" id="WP_132288587.1">
    <property type="nucleotide sequence ID" value="NZ_SMFU01000007.1"/>
</dbReference>
<feature type="transmembrane region" description="Helical" evidence="8">
    <location>
        <begin position="147"/>
        <end position="167"/>
    </location>
</feature>
<dbReference type="PANTHER" id="PTHR43163:SF6">
    <property type="entry name" value="DIPEPTIDE TRANSPORT SYSTEM PERMEASE PROTEIN DPPB-RELATED"/>
    <property type="match status" value="1"/>
</dbReference>
<dbReference type="GO" id="GO:0005886">
    <property type="term" value="C:plasma membrane"/>
    <property type="evidence" value="ECO:0007669"/>
    <property type="project" value="UniProtKB-SubCell"/>
</dbReference>
<evidence type="ECO:0000256" key="5">
    <source>
        <dbReference type="ARBA" id="ARBA00022989"/>
    </source>
</evidence>
<gene>
    <name evidence="10" type="ORF">CLV83_1095</name>
</gene>
<evidence type="ECO:0000256" key="3">
    <source>
        <dbReference type="ARBA" id="ARBA00022475"/>
    </source>
</evidence>
<evidence type="ECO:0000313" key="10">
    <source>
        <dbReference type="EMBL" id="TCK08997.1"/>
    </source>
</evidence>
<protein>
    <submittedName>
        <fullName evidence="10">Peptide/nickel transport system permease protein</fullName>
    </submittedName>
</protein>
<dbReference type="GO" id="GO:0071916">
    <property type="term" value="F:dipeptide transmembrane transporter activity"/>
    <property type="evidence" value="ECO:0007669"/>
    <property type="project" value="TreeGrafter"/>
</dbReference>
<organism evidence="10 11">
    <name type="scientific">Marinobacterium mangrovicola</name>
    <dbReference type="NCBI Taxonomy" id="1476959"/>
    <lineage>
        <taxon>Bacteria</taxon>
        <taxon>Pseudomonadati</taxon>
        <taxon>Pseudomonadota</taxon>
        <taxon>Gammaproteobacteria</taxon>
        <taxon>Oceanospirillales</taxon>
        <taxon>Oceanospirillaceae</taxon>
        <taxon>Marinobacterium</taxon>
    </lineage>
</organism>
<comment type="similarity">
    <text evidence="7">Belongs to the binding-protein-dependent transport system permease family. OppBC subfamily.</text>
</comment>
<dbReference type="Proteomes" id="UP000294546">
    <property type="component" value="Unassembled WGS sequence"/>
</dbReference>
<evidence type="ECO:0000313" key="11">
    <source>
        <dbReference type="Proteomes" id="UP000294546"/>
    </source>
</evidence>
<feature type="transmembrane region" description="Helical" evidence="8">
    <location>
        <begin position="12"/>
        <end position="32"/>
    </location>
</feature>
<comment type="caution">
    <text evidence="10">The sequence shown here is derived from an EMBL/GenBank/DDBJ whole genome shotgun (WGS) entry which is preliminary data.</text>
</comment>
<dbReference type="Pfam" id="PF00528">
    <property type="entry name" value="BPD_transp_1"/>
    <property type="match status" value="1"/>
</dbReference>
<evidence type="ECO:0000256" key="8">
    <source>
        <dbReference type="RuleBase" id="RU363032"/>
    </source>
</evidence>
<reference evidence="10 11" key="1">
    <citation type="submission" date="2019-03" db="EMBL/GenBank/DDBJ databases">
        <title>Genomic Encyclopedia of Archaeal and Bacterial Type Strains, Phase II (KMG-II): from individual species to whole genera.</title>
        <authorList>
            <person name="Goeker M."/>
        </authorList>
    </citation>
    <scope>NUCLEOTIDE SEQUENCE [LARGE SCALE GENOMIC DNA]</scope>
    <source>
        <strain evidence="10 11">DSM 27697</strain>
    </source>
</reference>
<keyword evidence="6 8" id="KW-0472">Membrane</keyword>